<dbReference type="STRING" id="983967.A0A1E4T6U6"/>
<keyword evidence="6" id="KW-1185">Reference proteome</keyword>
<evidence type="ECO:0000256" key="3">
    <source>
        <dbReference type="ARBA" id="ARBA00023125"/>
    </source>
</evidence>
<comment type="subcellular location">
    <subcellularLocation>
        <location evidence="1">Nucleus</location>
    </subcellularLocation>
</comment>
<evidence type="ECO:0008006" key="7">
    <source>
        <dbReference type="Google" id="ProtNLM"/>
    </source>
</evidence>
<evidence type="ECO:0000256" key="4">
    <source>
        <dbReference type="ARBA" id="ARBA00023242"/>
    </source>
</evidence>
<protein>
    <recommendedName>
        <fullName evidence="7">Transcription factor domain-containing protein</fullName>
    </recommendedName>
</protein>
<gene>
    <name evidence="5" type="ORF">CANARDRAFT_195123</name>
</gene>
<accession>A0A1E4T6U6</accession>
<dbReference type="EMBL" id="KV453848">
    <property type="protein sequence ID" value="ODV87476.1"/>
    <property type="molecule type" value="Genomic_DNA"/>
</dbReference>
<keyword evidence="4" id="KW-0539">Nucleus</keyword>
<dbReference type="GO" id="GO:0003700">
    <property type="term" value="F:DNA-binding transcription factor activity"/>
    <property type="evidence" value="ECO:0007669"/>
    <property type="project" value="InterPro"/>
</dbReference>
<proteinExistence type="predicted"/>
<keyword evidence="2" id="KW-0479">Metal-binding</keyword>
<sequence>MLKNDVELLKVQISKMEQLLRSRQSMPTFLQDQSPHEIYQKMAQSESTDSKKILDKRFKTFKKNCIFYKKSRFLYFGPLSIRSIMNYEPKCTILFLQIKSMMDSERRAWKGLNAVSFPSGNIGSIDTIDNDEDGLIEDIKLNFMIHFDAILERLKFFENHLNKLLMNDIVDMSLCYSYFTSFFKRDSSGKVNFIKPEKKYSYADMALLMALVKMTILFTLDEKDKFEFPYDDAYNKLNFLALRALGVARFQRKQHISSLLALYAIRLNIYTFDRSVCDGGDGSNAYPSFQIILNMCFQMGLHRSMNSIYSLYQNQTNGTALLNVLSLWKKLWRSLRFLDAAYALQIGCPLAINDDFCDAHESNGDNTATEMDRAYIQLTDLMREASTLFNSVRPISINQIINICERFFDFMNKCSSFKQLLFDNPGDDIVSTAWICDFKLRALDSILSFERMLTGLLKDPSLFKSESGEITEGEKKVLQELHEKFETKAVIISLMNLRIIERLTASDSIFKNNHRFMLFFKSSIKTLLVRTVMTIMCHILNSPEFDENKVTDLPYIKFDTIDYDLLERSLSGKAALSGEEQDYLNHLLARFKCPKQFVKFLFEFYQLVIQQPLLSKDYGFFICFKYISIFCYFLESANSYKQRNPISKKASTTNGDYQLKLNEIIRDTKMKLAANTTLGVIDRTWNVFSDVNEMDSFLQSVFESDLPCDLFSTDFKSDDTSNFTYGFPSNNSSLSLCDCEVHSTNASTSNTNINVGTRCPEEDEGDKLSGSYQLFF</sequence>
<evidence type="ECO:0000256" key="1">
    <source>
        <dbReference type="ARBA" id="ARBA00004123"/>
    </source>
</evidence>
<dbReference type="InterPro" id="IPR050987">
    <property type="entry name" value="AtrR-like"/>
</dbReference>
<dbReference type="PANTHER" id="PTHR46910:SF3">
    <property type="entry name" value="HALOTOLERANCE PROTEIN 9-RELATED"/>
    <property type="match status" value="1"/>
</dbReference>
<dbReference type="GO" id="GO:0003677">
    <property type="term" value="F:DNA binding"/>
    <property type="evidence" value="ECO:0007669"/>
    <property type="project" value="UniProtKB-KW"/>
</dbReference>
<evidence type="ECO:0000256" key="2">
    <source>
        <dbReference type="ARBA" id="ARBA00022723"/>
    </source>
</evidence>
<dbReference type="OrthoDB" id="3986994at2759"/>
<reference evidence="6" key="1">
    <citation type="submission" date="2016-04" db="EMBL/GenBank/DDBJ databases">
        <title>Comparative genomics of biotechnologically important yeasts.</title>
        <authorList>
            <consortium name="DOE Joint Genome Institute"/>
            <person name="Riley R."/>
            <person name="Haridas S."/>
            <person name="Wolfe K.H."/>
            <person name="Lopes M.R."/>
            <person name="Hittinger C.T."/>
            <person name="Goker M."/>
            <person name="Salamov A."/>
            <person name="Wisecaver J."/>
            <person name="Long T.M."/>
            <person name="Aerts A.L."/>
            <person name="Barry K."/>
            <person name="Choi C."/>
            <person name="Clum A."/>
            <person name="Coughlan A.Y."/>
            <person name="Deshpande S."/>
            <person name="Douglass A.P."/>
            <person name="Hanson S.J."/>
            <person name="Klenk H.-P."/>
            <person name="Labutti K."/>
            <person name="Lapidus A."/>
            <person name="Lindquist E."/>
            <person name="Lipzen A."/>
            <person name="Meier-Kolthoff J.P."/>
            <person name="Ohm R.A."/>
            <person name="Otillar R.P."/>
            <person name="Pangilinan J."/>
            <person name="Peng Y."/>
            <person name="Rokas A."/>
            <person name="Rosa C.A."/>
            <person name="Scheuner C."/>
            <person name="Sibirny A.A."/>
            <person name="Slot J.C."/>
            <person name="Stielow J.B."/>
            <person name="Sun H."/>
            <person name="Kurtzman C.P."/>
            <person name="Blackwell M."/>
            <person name="Grigoriev I.V."/>
            <person name="Jeffries T.W."/>
        </authorList>
    </citation>
    <scope>NUCLEOTIDE SEQUENCE [LARGE SCALE GENOMIC DNA]</scope>
    <source>
        <strain evidence="6">NRRL YB-2248</strain>
    </source>
</reference>
<dbReference type="Proteomes" id="UP000094801">
    <property type="component" value="Unassembled WGS sequence"/>
</dbReference>
<dbReference type="CDD" id="cd12148">
    <property type="entry name" value="fungal_TF_MHR"/>
    <property type="match status" value="1"/>
</dbReference>
<dbReference type="PANTHER" id="PTHR46910">
    <property type="entry name" value="TRANSCRIPTION FACTOR PDR1"/>
    <property type="match status" value="1"/>
</dbReference>
<evidence type="ECO:0000313" key="5">
    <source>
        <dbReference type="EMBL" id="ODV87476.1"/>
    </source>
</evidence>
<evidence type="ECO:0000313" key="6">
    <source>
        <dbReference type="Proteomes" id="UP000094801"/>
    </source>
</evidence>
<dbReference type="GO" id="GO:0005634">
    <property type="term" value="C:nucleus"/>
    <property type="evidence" value="ECO:0007669"/>
    <property type="project" value="UniProtKB-SubCell"/>
</dbReference>
<dbReference type="AlphaFoldDB" id="A0A1E4T6U6"/>
<organism evidence="5 6">
    <name type="scientific">[Candida] arabinofermentans NRRL YB-2248</name>
    <dbReference type="NCBI Taxonomy" id="983967"/>
    <lineage>
        <taxon>Eukaryota</taxon>
        <taxon>Fungi</taxon>
        <taxon>Dikarya</taxon>
        <taxon>Ascomycota</taxon>
        <taxon>Saccharomycotina</taxon>
        <taxon>Pichiomycetes</taxon>
        <taxon>Pichiales</taxon>
        <taxon>Pichiaceae</taxon>
        <taxon>Ogataea</taxon>
        <taxon>Ogataea/Candida clade</taxon>
    </lineage>
</organism>
<keyword evidence="3" id="KW-0238">DNA-binding</keyword>
<name>A0A1E4T6U6_9ASCO</name>
<dbReference type="GO" id="GO:0046872">
    <property type="term" value="F:metal ion binding"/>
    <property type="evidence" value="ECO:0007669"/>
    <property type="project" value="UniProtKB-KW"/>
</dbReference>